<dbReference type="NCBIfam" id="TIGR02544">
    <property type="entry name" value="III_secr_YscJ"/>
    <property type="match status" value="1"/>
</dbReference>
<comment type="similarity">
    <text evidence="2 10">Belongs to the YscJ lipoprotein family.</text>
</comment>
<dbReference type="InterPro" id="IPR006182">
    <property type="entry name" value="FliF_N_dom"/>
</dbReference>
<evidence type="ECO:0000256" key="7">
    <source>
        <dbReference type="ARBA" id="ARBA00023139"/>
    </source>
</evidence>
<keyword evidence="9 10" id="KW-0449">Lipoprotein</keyword>
<dbReference type="GO" id="GO:0009279">
    <property type="term" value="C:cell outer membrane"/>
    <property type="evidence" value="ECO:0007669"/>
    <property type="project" value="UniProtKB-SubCell"/>
</dbReference>
<protein>
    <recommendedName>
        <fullName evidence="10">Lipoprotein</fullName>
    </recommendedName>
</protein>
<dbReference type="Gene3D" id="3.30.300.30">
    <property type="match status" value="1"/>
</dbReference>
<dbReference type="InterPro" id="IPR043427">
    <property type="entry name" value="YscJ/FliF"/>
</dbReference>
<keyword evidence="8 10" id="KW-0998">Cell outer membrane</keyword>
<dbReference type="InterPro" id="IPR045851">
    <property type="entry name" value="AMP-bd_C_sf"/>
</dbReference>
<keyword evidence="5" id="KW-0653">Protein transport</keyword>
<evidence type="ECO:0000313" key="13">
    <source>
        <dbReference type="Proteomes" id="UP000244173"/>
    </source>
</evidence>
<reference evidence="12 13" key="1">
    <citation type="submission" date="2018-04" db="EMBL/GenBank/DDBJ databases">
        <title>Denitrifier Microvirgula.</title>
        <authorList>
            <person name="Anderson E."/>
            <person name="Jang J."/>
            <person name="Ishii S."/>
        </authorList>
    </citation>
    <scope>NUCLEOTIDE SEQUENCE [LARGE SCALE GENOMIC DNA]</scope>
    <source>
        <strain evidence="12 13">BE2.4</strain>
    </source>
</reference>
<keyword evidence="10" id="KW-1133">Transmembrane helix</keyword>
<dbReference type="Gene3D" id="3.30.70.1530">
    <property type="entry name" value="Hypothetical protein rpa1041"/>
    <property type="match status" value="1"/>
</dbReference>
<proteinExistence type="inferred from homology"/>
<keyword evidence="10" id="KW-0812">Transmembrane</keyword>
<dbReference type="PRINTS" id="PR01338">
    <property type="entry name" value="TYPE3OMKPROT"/>
</dbReference>
<evidence type="ECO:0000256" key="8">
    <source>
        <dbReference type="ARBA" id="ARBA00023237"/>
    </source>
</evidence>
<sequence>MNPRACRLAGGLCLLLCLGGCKVDLYSGLVEDEANQMLALLMLRGIEADKDVTGGGDITIRVDKAQFVNAVEVLRQHGLPGKKTDSMEDLFPSGQLVTSPAQEQAKILYLKEQLLEKMLRGMEGVVSAQVSIAESASQHRREPPTLSASVFIKHSPEVNLANREADIRHLVFNGIPNLQPEKISLLLQATAYRYQPRSPPPPGAAGWLASRRPVLIALLAGLAVALGALALWFRRHPAWR</sequence>
<dbReference type="Proteomes" id="UP000244173">
    <property type="component" value="Chromosome"/>
</dbReference>
<feature type="transmembrane region" description="Helical" evidence="10">
    <location>
        <begin position="214"/>
        <end position="233"/>
    </location>
</feature>
<keyword evidence="7 10" id="KW-0564">Palmitate</keyword>
<evidence type="ECO:0000256" key="5">
    <source>
        <dbReference type="ARBA" id="ARBA00022927"/>
    </source>
</evidence>
<dbReference type="GO" id="GO:0009306">
    <property type="term" value="P:protein secretion"/>
    <property type="evidence" value="ECO:0007669"/>
    <property type="project" value="InterPro"/>
</dbReference>
<dbReference type="STRING" id="1122240.GCA_000620105_03569"/>
<dbReference type="EMBL" id="CP028519">
    <property type="protein sequence ID" value="AVY93811.1"/>
    <property type="molecule type" value="Genomic_DNA"/>
</dbReference>
<evidence type="ECO:0000256" key="3">
    <source>
        <dbReference type="ARBA" id="ARBA00022448"/>
    </source>
</evidence>
<evidence type="ECO:0000256" key="9">
    <source>
        <dbReference type="ARBA" id="ARBA00023288"/>
    </source>
</evidence>
<evidence type="ECO:0000259" key="11">
    <source>
        <dbReference type="Pfam" id="PF01514"/>
    </source>
</evidence>
<keyword evidence="4 10" id="KW-0732">Signal</keyword>
<organism evidence="12 13">
    <name type="scientific">Microvirgula aerodenitrificans</name>
    <dbReference type="NCBI Taxonomy" id="57480"/>
    <lineage>
        <taxon>Bacteria</taxon>
        <taxon>Pseudomonadati</taxon>
        <taxon>Pseudomonadota</taxon>
        <taxon>Betaproteobacteria</taxon>
        <taxon>Neisseriales</taxon>
        <taxon>Aquaspirillaceae</taxon>
        <taxon>Microvirgula</taxon>
    </lineage>
</organism>
<evidence type="ECO:0000313" key="12">
    <source>
        <dbReference type="EMBL" id="AVY93811.1"/>
    </source>
</evidence>
<comment type="subcellular location">
    <subcellularLocation>
        <location evidence="1">Cell outer membrane</location>
        <topology evidence="1">Lipid-anchor</topology>
    </subcellularLocation>
</comment>
<dbReference type="Pfam" id="PF01514">
    <property type="entry name" value="YscJ_FliF"/>
    <property type="match status" value="1"/>
</dbReference>
<evidence type="ECO:0000256" key="10">
    <source>
        <dbReference type="RuleBase" id="RU364102"/>
    </source>
</evidence>
<keyword evidence="13" id="KW-1185">Reference proteome</keyword>
<keyword evidence="3" id="KW-0813">Transport</keyword>
<evidence type="ECO:0000256" key="2">
    <source>
        <dbReference type="ARBA" id="ARBA00009509"/>
    </source>
</evidence>
<dbReference type="InterPro" id="IPR003282">
    <property type="entry name" value="T3SS_SctJ"/>
</dbReference>
<evidence type="ECO:0000256" key="1">
    <source>
        <dbReference type="ARBA" id="ARBA00004459"/>
    </source>
</evidence>
<evidence type="ECO:0000256" key="6">
    <source>
        <dbReference type="ARBA" id="ARBA00023136"/>
    </source>
</evidence>
<dbReference type="PANTHER" id="PTHR30046">
    <property type="entry name" value="FLAGELLAR M-RING PROTEIN"/>
    <property type="match status" value="1"/>
</dbReference>
<feature type="domain" description="Flagellar M-ring N-terminal" evidence="11">
    <location>
        <begin position="24"/>
        <end position="186"/>
    </location>
</feature>
<dbReference type="KEGG" id="maer:DAI18_06955"/>
<dbReference type="RefSeq" id="WP_107889000.1">
    <property type="nucleotide sequence ID" value="NZ_CP028519.1"/>
</dbReference>
<keyword evidence="6 10" id="KW-0472">Membrane</keyword>
<dbReference type="OrthoDB" id="115186at2"/>
<name>A0A2S0P8Z5_9NEIS</name>
<dbReference type="AlphaFoldDB" id="A0A2S0P8Z5"/>
<evidence type="ECO:0000256" key="4">
    <source>
        <dbReference type="ARBA" id="ARBA00022729"/>
    </source>
</evidence>
<gene>
    <name evidence="12" type="ORF">DAI18_06955</name>
</gene>
<accession>A0A2S0P8Z5</accession>
<dbReference type="PANTHER" id="PTHR30046:SF3">
    <property type="entry name" value="SECRETION SYSTEM APPARATUS LIPOPROTEIN SSAJ"/>
    <property type="match status" value="1"/>
</dbReference>